<dbReference type="PRINTS" id="PR00385">
    <property type="entry name" value="P450"/>
</dbReference>
<dbReference type="GO" id="GO:0016705">
    <property type="term" value="F:oxidoreductase activity, acting on paired donors, with incorporation or reduction of molecular oxygen"/>
    <property type="evidence" value="ECO:0007669"/>
    <property type="project" value="InterPro"/>
</dbReference>
<dbReference type="InterPro" id="IPR017972">
    <property type="entry name" value="Cyt_P450_CS"/>
</dbReference>
<evidence type="ECO:0000256" key="8">
    <source>
        <dbReference type="ARBA" id="ARBA00023002"/>
    </source>
</evidence>
<evidence type="ECO:0000256" key="6">
    <source>
        <dbReference type="ARBA" id="ARBA00022723"/>
    </source>
</evidence>
<dbReference type="PANTHER" id="PTHR24305">
    <property type="entry name" value="CYTOCHROME P450"/>
    <property type="match status" value="1"/>
</dbReference>
<accession>A0A6A5WXI3</accession>
<keyword evidence="8 13" id="KW-0560">Oxidoreductase</keyword>
<proteinExistence type="inferred from homology"/>
<evidence type="ECO:0000256" key="3">
    <source>
        <dbReference type="ARBA" id="ARBA00010617"/>
    </source>
</evidence>
<keyword evidence="5 14" id="KW-0812">Transmembrane</keyword>
<dbReference type="SUPFAM" id="SSF48264">
    <property type="entry name" value="Cytochrome P450"/>
    <property type="match status" value="1"/>
</dbReference>
<organism evidence="15 16">
    <name type="scientific">Amniculicola lignicola CBS 123094</name>
    <dbReference type="NCBI Taxonomy" id="1392246"/>
    <lineage>
        <taxon>Eukaryota</taxon>
        <taxon>Fungi</taxon>
        <taxon>Dikarya</taxon>
        <taxon>Ascomycota</taxon>
        <taxon>Pezizomycotina</taxon>
        <taxon>Dothideomycetes</taxon>
        <taxon>Pleosporomycetidae</taxon>
        <taxon>Pleosporales</taxon>
        <taxon>Amniculicolaceae</taxon>
        <taxon>Amniculicola</taxon>
    </lineage>
</organism>
<keyword evidence="6 12" id="KW-0479">Metal-binding</keyword>
<evidence type="ECO:0000256" key="4">
    <source>
        <dbReference type="ARBA" id="ARBA00022617"/>
    </source>
</evidence>
<comment type="cofactor">
    <cofactor evidence="1 12">
        <name>heme</name>
        <dbReference type="ChEBI" id="CHEBI:30413"/>
    </cofactor>
</comment>
<dbReference type="PANTHER" id="PTHR24305:SF210">
    <property type="entry name" value="CYTOCHROME P450 MONOOXYGENASE ASQL-RELATED"/>
    <property type="match status" value="1"/>
</dbReference>
<dbReference type="GO" id="GO:0005506">
    <property type="term" value="F:iron ion binding"/>
    <property type="evidence" value="ECO:0007669"/>
    <property type="project" value="InterPro"/>
</dbReference>
<dbReference type="EMBL" id="ML977571">
    <property type="protein sequence ID" value="KAF2003795.1"/>
    <property type="molecule type" value="Genomic_DNA"/>
</dbReference>
<dbReference type="InterPro" id="IPR001128">
    <property type="entry name" value="Cyt_P450"/>
</dbReference>
<feature type="binding site" description="axial binding residue" evidence="12">
    <location>
        <position position="484"/>
    </location>
    <ligand>
        <name>heme</name>
        <dbReference type="ChEBI" id="CHEBI:30413"/>
    </ligand>
    <ligandPart>
        <name>Fe</name>
        <dbReference type="ChEBI" id="CHEBI:18248"/>
    </ligandPart>
</feature>
<dbReference type="GO" id="GO:0020037">
    <property type="term" value="F:heme binding"/>
    <property type="evidence" value="ECO:0007669"/>
    <property type="project" value="InterPro"/>
</dbReference>
<evidence type="ECO:0000313" key="16">
    <source>
        <dbReference type="Proteomes" id="UP000799779"/>
    </source>
</evidence>
<evidence type="ECO:0000256" key="13">
    <source>
        <dbReference type="RuleBase" id="RU000461"/>
    </source>
</evidence>
<dbReference type="OrthoDB" id="1470350at2759"/>
<keyword evidence="11 14" id="KW-0472">Membrane</keyword>
<dbReference type="GO" id="GO:0004497">
    <property type="term" value="F:monooxygenase activity"/>
    <property type="evidence" value="ECO:0007669"/>
    <property type="project" value="UniProtKB-KW"/>
</dbReference>
<dbReference type="CDD" id="cd11058">
    <property type="entry name" value="CYP60B-like"/>
    <property type="match status" value="1"/>
</dbReference>
<dbReference type="Proteomes" id="UP000799779">
    <property type="component" value="Unassembled WGS sequence"/>
</dbReference>
<comment type="similarity">
    <text evidence="3 13">Belongs to the cytochrome P450 family.</text>
</comment>
<evidence type="ECO:0000256" key="7">
    <source>
        <dbReference type="ARBA" id="ARBA00022989"/>
    </source>
</evidence>
<dbReference type="PRINTS" id="PR00463">
    <property type="entry name" value="EP450I"/>
</dbReference>
<sequence length="539" mass="61338">MRKCSLWTGNPNFVDVMDSIKRFLTSKEMPQAQAAMNRLVQEVHQRLPASLEEAGVGWLYIFASIFVASTVTQVFYNLYFHPCAKFPGPLLARSTLLWRFWYSMGGRFHRVIEQQHQKYGPVFRVSPNELSFASAPSWKAIYGLPGAGRQQLIKSEFYDMYGSGFKTGCVGSERDTKSHAQKKRNLTAAFSTKALLDQEPIIQKCIDQFVEKVGRLGKHEKGVNMSEWYENIAFDILGEMAFGESFHCVEKEQHHFWMDLILKHLHAVTLVDNLRRYALLAALGRGLLPSLTTTVRDKHTNYSREKVQKRLESTEARKDFLTNLVAKVKSGQVSKEEMTAHSSTLIIAGGETVSTFLAAATYHLLTTPRTYAMLKNEVRSRYTNYDQIDASSALQLTYLQAVIHEGLRIYPPGSLGFPRISPGTDIDGHWVPKGVEVYTSAWTVTHDPKYFESPNEFRPERWIDHSSRDIKEASQPFSLGLRACIGQNFAMLEISSVLAKLVYSYDMELVNKDLDWEGASSCHVMWWKPGLFVRYQPAK</sequence>
<keyword evidence="9 12" id="KW-0408">Iron</keyword>
<evidence type="ECO:0000256" key="2">
    <source>
        <dbReference type="ARBA" id="ARBA00004370"/>
    </source>
</evidence>
<evidence type="ECO:0000256" key="1">
    <source>
        <dbReference type="ARBA" id="ARBA00001971"/>
    </source>
</evidence>
<keyword evidence="4 12" id="KW-0349">Heme</keyword>
<dbReference type="PROSITE" id="PS00086">
    <property type="entry name" value="CYTOCHROME_P450"/>
    <property type="match status" value="1"/>
</dbReference>
<dbReference type="FunFam" id="1.10.630.10:FF:000158">
    <property type="entry name" value="Cytochrome P450, putative (Eurofung)"/>
    <property type="match status" value="1"/>
</dbReference>
<keyword evidence="16" id="KW-1185">Reference proteome</keyword>
<protein>
    <submittedName>
        <fullName evidence="15">Cytochrome P450</fullName>
    </submittedName>
</protein>
<evidence type="ECO:0000256" key="9">
    <source>
        <dbReference type="ARBA" id="ARBA00023004"/>
    </source>
</evidence>
<keyword evidence="10 13" id="KW-0503">Monooxygenase</keyword>
<comment type="subcellular location">
    <subcellularLocation>
        <location evidence="2">Membrane</location>
    </subcellularLocation>
</comment>
<dbReference type="InterPro" id="IPR002401">
    <property type="entry name" value="Cyt_P450_E_grp-I"/>
</dbReference>
<dbReference type="GO" id="GO:0016020">
    <property type="term" value="C:membrane"/>
    <property type="evidence" value="ECO:0007669"/>
    <property type="project" value="UniProtKB-SubCell"/>
</dbReference>
<evidence type="ECO:0000313" key="15">
    <source>
        <dbReference type="EMBL" id="KAF2003795.1"/>
    </source>
</evidence>
<dbReference type="AlphaFoldDB" id="A0A6A5WXI3"/>
<evidence type="ECO:0000256" key="11">
    <source>
        <dbReference type="ARBA" id="ARBA00023136"/>
    </source>
</evidence>
<evidence type="ECO:0000256" key="5">
    <source>
        <dbReference type="ARBA" id="ARBA00022692"/>
    </source>
</evidence>
<dbReference type="InterPro" id="IPR050121">
    <property type="entry name" value="Cytochrome_P450_monoxygenase"/>
</dbReference>
<feature type="transmembrane region" description="Helical" evidence="14">
    <location>
        <begin position="56"/>
        <end position="76"/>
    </location>
</feature>
<evidence type="ECO:0000256" key="12">
    <source>
        <dbReference type="PIRSR" id="PIRSR602401-1"/>
    </source>
</evidence>
<evidence type="ECO:0000256" key="14">
    <source>
        <dbReference type="SAM" id="Phobius"/>
    </source>
</evidence>
<reference evidence="15" key="1">
    <citation type="journal article" date="2020" name="Stud. Mycol.">
        <title>101 Dothideomycetes genomes: a test case for predicting lifestyles and emergence of pathogens.</title>
        <authorList>
            <person name="Haridas S."/>
            <person name="Albert R."/>
            <person name="Binder M."/>
            <person name="Bloem J."/>
            <person name="Labutti K."/>
            <person name="Salamov A."/>
            <person name="Andreopoulos B."/>
            <person name="Baker S."/>
            <person name="Barry K."/>
            <person name="Bills G."/>
            <person name="Bluhm B."/>
            <person name="Cannon C."/>
            <person name="Castanera R."/>
            <person name="Culley D."/>
            <person name="Daum C."/>
            <person name="Ezra D."/>
            <person name="Gonzalez J."/>
            <person name="Henrissat B."/>
            <person name="Kuo A."/>
            <person name="Liang C."/>
            <person name="Lipzen A."/>
            <person name="Lutzoni F."/>
            <person name="Magnuson J."/>
            <person name="Mondo S."/>
            <person name="Nolan M."/>
            <person name="Ohm R."/>
            <person name="Pangilinan J."/>
            <person name="Park H.-J."/>
            <person name="Ramirez L."/>
            <person name="Alfaro M."/>
            <person name="Sun H."/>
            <person name="Tritt A."/>
            <person name="Yoshinaga Y."/>
            <person name="Zwiers L.-H."/>
            <person name="Turgeon B."/>
            <person name="Goodwin S."/>
            <person name="Spatafora J."/>
            <person name="Crous P."/>
            <person name="Grigoriev I."/>
        </authorList>
    </citation>
    <scope>NUCLEOTIDE SEQUENCE</scope>
    <source>
        <strain evidence="15">CBS 123094</strain>
    </source>
</reference>
<dbReference type="Gene3D" id="1.10.630.10">
    <property type="entry name" value="Cytochrome P450"/>
    <property type="match status" value="1"/>
</dbReference>
<dbReference type="Pfam" id="PF00067">
    <property type="entry name" value="p450"/>
    <property type="match status" value="1"/>
</dbReference>
<gene>
    <name evidence="15" type="ORF">P154DRAFT_590265</name>
</gene>
<name>A0A6A5WXI3_9PLEO</name>
<keyword evidence="7 14" id="KW-1133">Transmembrane helix</keyword>
<evidence type="ECO:0000256" key="10">
    <source>
        <dbReference type="ARBA" id="ARBA00023033"/>
    </source>
</evidence>
<dbReference type="InterPro" id="IPR036396">
    <property type="entry name" value="Cyt_P450_sf"/>
</dbReference>